<reference evidence="1 2" key="1">
    <citation type="journal article" date="2012" name="J. Bacteriol.">
        <title>Genome sequence of proteorhodopsin-containing sea ice bacterium Glaciecola punicea ACAM 611T.</title>
        <authorList>
            <person name="Qin Q.-L."/>
            <person name="Xie B.-B."/>
            <person name="Shu Y.-L."/>
            <person name="Rong J.-C."/>
            <person name="Zhao D.-L."/>
            <person name="Zhang X.-Y."/>
            <person name="Chen X.-L."/>
            <person name="Zhou B.-C."/>
            <person name="Zhanga Y.-Z."/>
        </authorList>
    </citation>
    <scope>NUCLEOTIDE SEQUENCE [LARGE SCALE GENOMIC DNA]</scope>
    <source>
        <strain evidence="1 2">ACAM 611</strain>
    </source>
</reference>
<protein>
    <recommendedName>
        <fullName evidence="3">Motility protein</fullName>
    </recommendedName>
</protein>
<sequence length="55" mass="5668">MDMQGTSGVAQALAIRSAVMANNKQKQEEQAVLALLQSAPVSNTSSVGSSINTYA</sequence>
<dbReference type="EMBL" id="BAET01000031">
    <property type="protein sequence ID" value="GAB56694.1"/>
    <property type="molecule type" value="Genomic_DNA"/>
</dbReference>
<dbReference type="AlphaFoldDB" id="H5TEG7"/>
<reference evidence="1 2" key="2">
    <citation type="journal article" date="2017" name="Antonie Van Leeuwenhoek">
        <title>Rhizobium rhizosphaerae sp. nov., a novel species isolated from rice rhizosphere.</title>
        <authorList>
            <person name="Zhao J.J."/>
            <person name="Zhang J."/>
            <person name="Zhang R.J."/>
            <person name="Zhang C.W."/>
            <person name="Yin H.Q."/>
            <person name="Zhang X.X."/>
        </authorList>
    </citation>
    <scope>NUCLEOTIDE SEQUENCE [LARGE SCALE GENOMIC DNA]</scope>
    <source>
        <strain evidence="1 2">ACAM 611</strain>
    </source>
</reference>
<evidence type="ECO:0008006" key="3">
    <source>
        <dbReference type="Google" id="ProtNLM"/>
    </source>
</evidence>
<keyword evidence="2" id="KW-1185">Reference proteome</keyword>
<gene>
    <name evidence="1" type="ORF">GPUN_2579</name>
</gene>
<evidence type="ECO:0000313" key="1">
    <source>
        <dbReference type="EMBL" id="GAB56694.1"/>
    </source>
</evidence>
<evidence type="ECO:0000313" key="2">
    <source>
        <dbReference type="Proteomes" id="UP000053586"/>
    </source>
</evidence>
<comment type="caution">
    <text evidence="1">The sequence shown here is derived from an EMBL/GenBank/DDBJ whole genome shotgun (WGS) entry which is preliminary data.</text>
</comment>
<dbReference type="Proteomes" id="UP000053586">
    <property type="component" value="Unassembled WGS sequence"/>
</dbReference>
<organism evidence="1 2">
    <name type="scientific">Glaciecola punicea ACAM 611</name>
    <dbReference type="NCBI Taxonomy" id="1121923"/>
    <lineage>
        <taxon>Bacteria</taxon>
        <taxon>Pseudomonadati</taxon>
        <taxon>Pseudomonadota</taxon>
        <taxon>Gammaproteobacteria</taxon>
        <taxon>Alteromonadales</taxon>
        <taxon>Alteromonadaceae</taxon>
        <taxon>Glaciecola</taxon>
    </lineage>
</organism>
<proteinExistence type="predicted"/>
<accession>H5TEG7</accession>
<name>H5TEG7_9ALTE</name>
<dbReference type="RefSeq" id="WP_006007121.1">
    <property type="nucleotide sequence ID" value="NZ_BAET01000031.1"/>
</dbReference>